<reference evidence="1 2" key="1">
    <citation type="submission" date="2016-02" db="EMBL/GenBank/DDBJ databases">
        <title>Genome sequence of Clostridium tepidiprofundi DSM 19306.</title>
        <authorList>
            <person name="Poehlein A."/>
            <person name="Daniel R."/>
        </authorList>
    </citation>
    <scope>NUCLEOTIDE SEQUENCE [LARGE SCALE GENOMIC DNA]</scope>
    <source>
        <strain evidence="1 2">DSM 19306</strain>
    </source>
</reference>
<dbReference type="NCBIfam" id="NF038048">
    <property type="entry name" value="DIP1984_fam"/>
    <property type="match status" value="1"/>
</dbReference>
<proteinExistence type="predicted"/>
<dbReference type="AlphaFoldDB" id="A0A151B4Z9"/>
<gene>
    <name evidence="1" type="ORF">CLTEP_11300</name>
</gene>
<accession>A0A151B4Z9</accession>
<organism evidence="1 2">
    <name type="scientific">Clostridium tepidiprofundi DSM 19306</name>
    <dbReference type="NCBI Taxonomy" id="1121338"/>
    <lineage>
        <taxon>Bacteria</taxon>
        <taxon>Bacillati</taxon>
        <taxon>Bacillota</taxon>
        <taxon>Clostridia</taxon>
        <taxon>Eubacteriales</taxon>
        <taxon>Clostridiaceae</taxon>
        <taxon>Clostridium</taxon>
    </lineage>
</organism>
<dbReference type="STRING" id="1121338.CLTEP_11300"/>
<sequence>MILLGKGNVDMDISEKIAYRNEIRWKLKNIENRLISCAKVQEGKTPVECPNMIIKELEVVLDEYSEVLKTINKIKSIDISKDGNELSSVLAEREVISVEKDIMENFLKALNVNYDRYNSSDTKYINTVDASVIEKRVQELNKKYQEIETKFKTTRWNVDFKNSKRLV</sequence>
<dbReference type="PATRIC" id="fig|1121338.3.peg.1167"/>
<keyword evidence="2" id="KW-1185">Reference proteome</keyword>
<dbReference type="OrthoDB" id="3730241at2"/>
<comment type="caution">
    <text evidence="1">The sequence shown here is derived from an EMBL/GenBank/DDBJ whole genome shotgun (WGS) entry which is preliminary data.</text>
</comment>
<protein>
    <submittedName>
        <fullName evidence="1">Uncharacterized protein</fullName>
    </submittedName>
</protein>
<dbReference type="Gene3D" id="6.10.320.10">
    <property type="match status" value="1"/>
</dbReference>
<evidence type="ECO:0000313" key="2">
    <source>
        <dbReference type="Proteomes" id="UP000075531"/>
    </source>
</evidence>
<name>A0A151B4Z9_9CLOT</name>
<dbReference type="InterPro" id="IPR047741">
    <property type="entry name" value="DIP1984-like"/>
</dbReference>
<dbReference type="Proteomes" id="UP000075531">
    <property type="component" value="Unassembled WGS sequence"/>
</dbReference>
<evidence type="ECO:0000313" key="1">
    <source>
        <dbReference type="EMBL" id="KYH34966.1"/>
    </source>
</evidence>
<dbReference type="Pfam" id="PF20935">
    <property type="entry name" value="DUF6847"/>
    <property type="match status" value="1"/>
</dbReference>
<dbReference type="EMBL" id="LTBA01000008">
    <property type="protein sequence ID" value="KYH34966.1"/>
    <property type="molecule type" value="Genomic_DNA"/>
</dbReference>
<dbReference type="RefSeq" id="WP_066823817.1">
    <property type="nucleotide sequence ID" value="NZ_LTBA01000008.1"/>
</dbReference>